<protein>
    <submittedName>
        <fullName evidence="2">Uncharacterized protein</fullName>
    </submittedName>
</protein>
<evidence type="ECO:0000256" key="1">
    <source>
        <dbReference type="SAM" id="SignalP"/>
    </source>
</evidence>
<feature type="chain" id="PRO_5018595462" evidence="1">
    <location>
        <begin position="23"/>
        <end position="397"/>
    </location>
</feature>
<evidence type="ECO:0000313" key="3">
    <source>
        <dbReference type="Proteomes" id="UP000269669"/>
    </source>
</evidence>
<keyword evidence="1" id="KW-0732">Signal</keyword>
<evidence type="ECO:0000313" key="2">
    <source>
        <dbReference type="EMBL" id="RSL16996.1"/>
    </source>
</evidence>
<name>A0A3R9PSL3_9BACT</name>
<dbReference type="OrthoDB" id="114077at2"/>
<organism evidence="2 3">
    <name type="scientific">Edaphobacter aggregans</name>
    <dbReference type="NCBI Taxonomy" id="570835"/>
    <lineage>
        <taxon>Bacteria</taxon>
        <taxon>Pseudomonadati</taxon>
        <taxon>Acidobacteriota</taxon>
        <taxon>Terriglobia</taxon>
        <taxon>Terriglobales</taxon>
        <taxon>Acidobacteriaceae</taxon>
        <taxon>Edaphobacter</taxon>
    </lineage>
</organism>
<dbReference type="EMBL" id="RSDW01000001">
    <property type="protein sequence ID" value="RSL16996.1"/>
    <property type="molecule type" value="Genomic_DNA"/>
</dbReference>
<dbReference type="AlphaFoldDB" id="A0A3R9PSL3"/>
<dbReference type="Proteomes" id="UP000269669">
    <property type="component" value="Unassembled WGS sequence"/>
</dbReference>
<gene>
    <name evidence="2" type="ORF">EDE15_2524</name>
</gene>
<reference evidence="2 3" key="1">
    <citation type="submission" date="2018-12" db="EMBL/GenBank/DDBJ databases">
        <title>Sequencing of bacterial isolates from soil warming experiment in Harvard Forest, Massachusetts, USA.</title>
        <authorList>
            <person name="Deangelis K."/>
        </authorList>
    </citation>
    <scope>NUCLEOTIDE SEQUENCE [LARGE SCALE GENOMIC DNA]</scope>
    <source>
        <strain evidence="2 3">EB153</strain>
    </source>
</reference>
<proteinExistence type="predicted"/>
<sequence>MRVFLRVAAWVVLGWSTGQVLAGQRTPDRYEALRDGKLTFWVSSRRPFDGDGLVAELKKDYPKLQVQWQAFPPNALLPAIDTARQNGTLPDAVFADNAAQERPLMSSGRMREMAGRPRRGDRGWWMVLKDAPDGKVGEAFLVWLEQSPEWKAGLSATQLLTSADEAAVQAVAKGVMEAFGSFPVRPPQDALDTAVSTFAWNWVRLNQMREGGKQSYTSQIEKVGGNERLAYVLASTLEQGEDSFGVLHSFMVLRKEDGGWRVLLLVPEGPLPTIEQMFATIDSIGLKRDAPKGSSSVTLLAPGDGERVTRFPKTEIAFEQEGNPGELYGVESQYFDPGRKMWSPSLMYWVPAKDGARITRMEEPFGVGQQPHRWRVWSVNKAGVVTLSEWRTIDFIN</sequence>
<comment type="caution">
    <text evidence="2">The sequence shown here is derived from an EMBL/GenBank/DDBJ whole genome shotgun (WGS) entry which is preliminary data.</text>
</comment>
<keyword evidence="3" id="KW-1185">Reference proteome</keyword>
<feature type="signal peptide" evidence="1">
    <location>
        <begin position="1"/>
        <end position="22"/>
    </location>
</feature>
<dbReference type="RefSeq" id="WP_125485539.1">
    <property type="nucleotide sequence ID" value="NZ_RSDW01000001.1"/>
</dbReference>
<accession>A0A3R9PSL3</accession>